<dbReference type="InterPro" id="IPR036388">
    <property type="entry name" value="WH-like_DNA-bd_sf"/>
</dbReference>
<sequence length="169" mass="20218">MRESAHVRLVKKAKKGDAQAFIQLCEMYQVVTYNSAYKLLKNNQDVIDCLQETEIRAWKQIRKLRKEETFNSWLFRIMINCAKDILKKRIETIQLEESYWVTEKQTIDTIELKEVFTELPDRYKIPLILHYYSGFNIREIAQQLDMSENTVKTRLARGRQRLKILLEGE</sequence>
<dbReference type="Pfam" id="PF08281">
    <property type="entry name" value="Sigma70_r4_2"/>
    <property type="match status" value="1"/>
</dbReference>
<dbReference type="Gene3D" id="1.10.1740.10">
    <property type="match status" value="1"/>
</dbReference>
<dbReference type="AlphaFoldDB" id="A0A4Q1YKW9"/>
<reference evidence="7 8" key="1">
    <citation type="submission" date="2019-02" db="EMBL/GenBank/DDBJ databases">
        <title>Bacteria dissemination in different level of health care in South Africa: the effectiveness of infections prevention and control.</title>
        <authorList>
            <person name="Shobo C."/>
            <person name="Amoako D.G."/>
            <person name="Allam M."/>
            <person name="Ismail A."/>
            <person name="Bester L.A."/>
            <person name="Essack S.Y."/>
        </authorList>
    </citation>
    <scope>NUCLEOTIDE SEQUENCE [LARGE SCALE GENOMIC DNA]</scope>
    <source>
        <strain evidence="7 8">2SIL2</strain>
    </source>
</reference>
<dbReference type="GO" id="GO:0016987">
    <property type="term" value="F:sigma factor activity"/>
    <property type="evidence" value="ECO:0007669"/>
    <property type="project" value="UniProtKB-KW"/>
</dbReference>
<evidence type="ECO:0000259" key="6">
    <source>
        <dbReference type="Pfam" id="PF08281"/>
    </source>
</evidence>
<feature type="domain" description="RNA polymerase sigma-70 region 2" evidence="5">
    <location>
        <begin position="27"/>
        <end position="89"/>
    </location>
</feature>
<dbReference type="InterPro" id="IPR014284">
    <property type="entry name" value="RNA_pol_sigma-70_dom"/>
</dbReference>
<proteinExistence type="inferred from homology"/>
<dbReference type="InterPro" id="IPR007627">
    <property type="entry name" value="RNA_pol_sigma70_r2"/>
</dbReference>
<evidence type="ECO:0000256" key="2">
    <source>
        <dbReference type="ARBA" id="ARBA00023015"/>
    </source>
</evidence>
<evidence type="ECO:0000313" key="7">
    <source>
        <dbReference type="EMBL" id="TKK57882.1"/>
    </source>
</evidence>
<dbReference type="Gene3D" id="1.10.10.10">
    <property type="entry name" value="Winged helix-like DNA-binding domain superfamily/Winged helix DNA-binding domain"/>
    <property type="match status" value="1"/>
</dbReference>
<protein>
    <submittedName>
        <fullName evidence="7">Sigma-70 family RNA polymerase sigma factor</fullName>
    </submittedName>
</protein>
<evidence type="ECO:0000256" key="3">
    <source>
        <dbReference type="ARBA" id="ARBA00023082"/>
    </source>
</evidence>
<evidence type="ECO:0000259" key="5">
    <source>
        <dbReference type="Pfam" id="PF04542"/>
    </source>
</evidence>
<dbReference type="NCBIfam" id="TIGR02937">
    <property type="entry name" value="sigma70-ECF"/>
    <property type="match status" value="1"/>
</dbReference>
<keyword evidence="2" id="KW-0805">Transcription regulation</keyword>
<gene>
    <name evidence="7" type="ORF">EY666_19425</name>
</gene>
<evidence type="ECO:0000256" key="4">
    <source>
        <dbReference type="ARBA" id="ARBA00023163"/>
    </source>
</evidence>
<organism evidence="7 8">
    <name type="scientific">Enterococcus faecalis</name>
    <name type="common">Streptococcus faecalis</name>
    <dbReference type="NCBI Taxonomy" id="1351"/>
    <lineage>
        <taxon>Bacteria</taxon>
        <taxon>Bacillati</taxon>
        <taxon>Bacillota</taxon>
        <taxon>Bacilli</taxon>
        <taxon>Lactobacillales</taxon>
        <taxon>Enterococcaceae</taxon>
        <taxon>Enterococcus</taxon>
    </lineage>
</organism>
<dbReference type="PANTHER" id="PTHR43133">
    <property type="entry name" value="RNA POLYMERASE ECF-TYPE SIGMA FACTO"/>
    <property type="match status" value="1"/>
</dbReference>
<dbReference type="GO" id="GO:0003677">
    <property type="term" value="F:DNA binding"/>
    <property type="evidence" value="ECO:0007669"/>
    <property type="project" value="InterPro"/>
</dbReference>
<comment type="similarity">
    <text evidence="1">Belongs to the sigma-70 factor family. ECF subfamily.</text>
</comment>
<feature type="domain" description="RNA polymerase sigma factor 70 region 4 type 2" evidence="6">
    <location>
        <begin position="111"/>
        <end position="162"/>
    </location>
</feature>
<dbReference type="InterPro" id="IPR039425">
    <property type="entry name" value="RNA_pol_sigma-70-like"/>
</dbReference>
<dbReference type="RefSeq" id="WP_010707955.1">
    <property type="nucleotide sequence ID" value="NZ_CABGIS010000021.1"/>
</dbReference>
<name>A0A4Q1YKW9_ENTFL</name>
<accession>A0A4Q1YKW9</accession>
<keyword evidence="3" id="KW-0731">Sigma factor</keyword>
<dbReference type="CDD" id="cd06171">
    <property type="entry name" value="Sigma70_r4"/>
    <property type="match status" value="1"/>
</dbReference>
<keyword evidence="4" id="KW-0804">Transcription</keyword>
<dbReference type="InterPro" id="IPR013324">
    <property type="entry name" value="RNA_pol_sigma_r3/r4-like"/>
</dbReference>
<dbReference type="InterPro" id="IPR013249">
    <property type="entry name" value="RNA_pol_sigma70_r4_t2"/>
</dbReference>
<dbReference type="SUPFAM" id="SSF88946">
    <property type="entry name" value="Sigma2 domain of RNA polymerase sigma factors"/>
    <property type="match status" value="1"/>
</dbReference>
<dbReference type="InterPro" id="IPR013325">
    <property type="entry name" value="RNA_pol_sigma_r2"/>
</dbReference>
<dbReference type="EMBL" id="SIYF01000740">
    <property type="protein sequence ID" value="TKK57882.1"/>
    <property type="molecule type" value="Genomic_DNA"/>
</dbReference>
<evidence type="ECO:0000256" key="1">
    <source>
        <dbReference type="ARBA" id="ARBA00010641"/>
    </source>
</evidence>
<dbReference type="PANTHER" id="PTHR43133:SF51">
    <property type="entry name" value="RNA POLYMERASE SIGMA FACTOR"/>
    <property type="match status" value="1"/>
</dbReference>
<dbReference type="Proteomes" id="UP000305511">
    <property type="component" value="Unassembled WGS sequence"/>
</dbReference>
<dbReference type="GO" id="GO:0006352">
    <property type="term" value="P:DNA-templated transcription initiation"/>
    <property type="evidence" value="ECO:0007669"/>
    <property type="project" value="InterPro"/>
</dbReference>
<dbReference type="SUPFAM" id="SSF88659">
    <property type="entry name" value="Sigma3 and sigma4 domains of RNA polymerase sigma factors"/>
    <property type="match status" value="1"/>
</dbReference>
<comment type="caution">
    <text evidence="7">The sequence shown here is derived from an EMBL/GenBank/DDBJ whole genome shotgun (WGS) entry which is preliminary data.</text>
</comment>
<dbReference type="Pfam" id="PF04542">
    <property type="entry name" value="Sigma70_r2"/>
    <property type="match status" value="1"/>
</dbReference>
<evidence type="ECO:0000313" key="8">
    <source>
        <dbReference type="Proteomes" id="UP000305511"/>
    </source>
</evidence>